<keyword evidence="14" id="KW-1185">Reference proteome</keyword>
<dbReference type="InterPro" id="IPR028362">
    <property type="entry name" value="AlgI"/>
</dbReference>
<accession>A0ABY2UED3</accession>
<dbReference type="PIRSF" id="PIRSF500217">
    <property type="entry name" value="AlgI"/>
    <property type="match status" value="1"/>
</dbReference>
<dbReference type="EMBL" id="VANI01000016">
    <property type="protein sequence ID" value="TLM75618.1"/>
    <property type="molecule type" value="Genomic_DNA"/>
</dbReference>
<evidence type="ECO:0000256" key="1">
    <source>
        <dbReference type="ARBA" id="ARBA00004651"/>
    </source>
</evidence>
<keyword evidence="6 11" id="KW-0812">Transmembrane</keyword>
<comment type="similarity">
    <text evidence="3 11">Belongs to the membrane-bound acyltransferase family.</text>
</comment>
<keyword evidence="10 11" id="KW-0012">Acyltransferase</keyword>
<name>A0ABY2UED3_9GAMM</name>
<feature type="transmembrane region" description="Helical" evidence="12">
    <location>
        <begin position="146"/>
        <end position="165"/>
    </location>
</feature>
<dbReference type="InterPro" id="IPR004299">
    <property type="entry name" value="MBOAT_fam"/>
</dbReference>
<feature type="transmembrane region" description="Helical" evidence="12">
    <location>
        <begin position="398"/>
        <end position="418"/>
    </location>
</feature>
<organism evidence="13 14">
    <name type="scientific">Microbulbifer harenosus</name>
    <dbReference type="NCBI Taxonomy" id="2576840"/>
    <lineage>
        <taxon>Bacteria</taxon>
        <taxon>Pseudomonadati</taxon>
        <taxon>Pseudomonadota</taxon>
        <taxon>Gammaproteobacteria</taxon>
        <taxon>Cellvibrionales</taxon>
        <taxon>Microbulbiferaceae</taxon>
        <taxon>Microbulbifer</taxon>
    </lineage>
</organism>
<dbReference type="PANTHER" id="PTHR13285">
    <property type="entry name" value="ACYLTRANSFERASE"/>
    <property type="match status" value="1"/>
</dbReference>
<keyword evidence="8 12" id="KW-1133">Transmembrane helix</keyword>
<gene>
    <name evidence="13" type="ORF">FDY93_15070</name>
</gene>
<keyword evidence="9 11" id="KW-0472">Membrane</keyword>
<feature type="transmembrane region" description="Helical" evidence="12">
    <location>
        <begin position="77"/>
        <end position="96"/>
    </location>
</feature>
<comment type="pathway">
    <text evidence="2 11">Glycan biosynthesis; alginate biosynthesis.</text>
</comment>
<evidence type="ECO:0000256" key="3">
    <source>
        <dbReference type="ARBA" id="ARBA00010323"/>
    </source>
</evidence>
<evidence type="ECO:0000256" key="7">
    <source>
        <dbReference type="ARBA" id="ARBA00022841"/>
    </source>
</evidence>
<keyword evidence="5 11" id="KW-0808">Transferase</keyword>
<dbReference type="Pfam" id="PF03062">
    <property type="entry name" value="MBOAT"/>
    <property type="match status" value="1"/>
</dbReference>
<comment type="subcellular location">
    <subcellularLocation>
        <location evidence="11">Cell inner membrane</location>
    </subcellularLocation>
    <subcellularLocation>
        <location evidence="1">Cell membrane</location>
        <topology evidence="1">Multi-pass membrane protein</topology>
    </subcellularLocation>
</comment>
<evidence type="ECO:0000256" key="2">
    <source>
        <dbReference type="ARBA" id="ARBA00005182"/>
    </source>
</evidence>
<evidence type="ECO:0000256" key="4">
    <source>
        <dbReference type="ARBA" id="ARBA00022475"/>
    </source>
</evidence>
<evidence type="ECO:0000313" key="13">
    <source>
        <dbReference type="EMBL" id="TLM75618.1"/>
    </source>
</evidence>
<evidence type="ECO:0000256" key="10">
    <source>
        <dbReference type="ARBA" id="ARBA00023315"/>
    </source>
</evidence>
<evidence type="ECO:0000313" key="14">
    <source>
        <dbReference type="Proteomes" id="UP000306791"/>
    </source>
</evidence>
<dbReference type="InterPro" id="IPR051085">
    <property type="entry name" value="MB_O-acyltransferase"/>
</dbReference>
<sequence length="545" mass="61032">MLFNSLPFIFVFLPAVIFGFYLLRRFHLFRFSLTWLALASLLFYAWWSPQYLALLLGSISVNFLIGKRVALSFHKKAWLVAGVIGNLSAIAVYKYLGFFATTVSQLTNTEISVPDLILPLAISFFTFQQIAYLVDTYRSGQPEYEFVRYLLFVSFFPQLIAGPIVQHKEVAGQLSRLAIRSIRVEQINFGVCLFVIGLAKKVILADQLAPYATPVFNAADGGTSPTFLEAWGGLLAYSFQLYFDFSGYADMAVGLAKMFGIELPRNFNSPYKSTNIIEFWRRWHITLSNFLRNYLYIPLGGSREGSRSFNLLATMLLGGFWHGAGWNFIIWGGLHGVYLVANHQWRYLHAKVFATFPSNYVNVSGSGASIQNNTACLDDTENITSQGLSPKRRLLKTISGVTGVIFTFLLVSLAWIFFRAESLNGAVAMLRGVFGLHGLALPSEIYNMAPQLFSTFSDVVPNSNLGSFPHIKGFAVILVAAVLAFLAPNSTEISHWLMTRPDRTVNSRRHLILTTSCMTLLGIVFSICLKILVFAPDSEFLYFNF</sequence>
<proteinExistence type="inferred from homology"/>
<evidence type="ECO:0000256" key="9">
    <source>
        <dbReference type="ARBA" id="ARBA00023136"/>
    </source>
</evidence>
<evidence type="ECO:0000256" key="11">
    <source>
        <dbReference type="PIRNR" id="PIRNR016636"/>
    </source>
</evidence>
<comment type="caution">
    <text evidence="13">The sequence shown here is derived from an EMBL/GenBank/DDBJ whole genome shotgun (WGS) entry which is preliminary data.</text>
</comment>
<evidence type="ECO:0000256" key="8">
    <source>
        <dbReference type="ARBA" id="ARBA00022989"/>
    </source>
</evidence>
<evidence type="ECO:0000256" key="5">
    <source>
        <dbReference type="ARBA" id="ARBA00022679"/>
    </source>
</evidence>
<keyword evidence="4 11" id="KW-1003">Cell membrane</keyword>
<feature type="transmembrane region" description="Helical" evidence="12">
    <location>
        <begin position="52"/>
        <end position="70"/>
    </location>
</feature>
<feature type="transmembrane region" description="Helical" evidence="12">
    <location>
        <begin position="116"/>
        <end position="134"/>
    </location>
</feature>
<dbReference type="InterPro" id="IPR024194">
    <property type="entry name" value="Ac/AlaTfrase_AlgI/DltB"/>
</dbReference>
<feature type="transmembrane region" description="Helical" evidence="12">
    <location>
        <begin position="511"/>
        <end position="535"/>
    </location>
</feature>
<evidence type="ECO:0000256" key="12">
    <source>
        <dbReference type="SAM" id="Phobius"/>
    </source>
</evidence>
<reference evidence="13 14" key="1">
    <citation type="submission" date="2019-05" db="EMBL/GenBank/DDBJ databases">
        <title>Microbulbifer harenosus sp. nov., an alginate-degrading bacterium isolated from coastal sand.</title>
        <authorList>
            <person name="Huang H."/>
            <person name="Mo K."/>
            <person name="Bao S."/>
        </authorList>
    </citation>
    <scope>NUCLEOTIDE SEQUENCE [LARGE SCALE GENOMIC DNA]</scope>
    <source>
        <strain evidence="13 14">HB161719</strain>
    </source>
</reference>
<dbReference type="PIRSF" id="PIRSF016636">
    <property type="entry name" value="AlgI_DltB"/>
    <property type="match status" value="1"/>
</dbReference>
<feature type="transmembrane region" description="Helical" evidence="12">
    <location>
        <begin position="320"/>
        <end position="341"/>
    </location>
</feature>
<feature type="transmembrane region" description="Helical" evidence="12">
    <location>
        <begin position="471"/>
        <end position="490"/>
    </location>
</feature>
<protein>
    <recommendedName>
        <fullName evidence="11">Probable alginate O-acetylase</fullName>
        <ecNumber evidence="11">2.3.1.-</ecNumber>
    </recommendedName>
</protein>
<keyword evidence="11" id="KW-0997">Cell inner membrane</keyword>
<keyword evidence="7 11" id="KW-0016">Alginate biosynthesis</keyword>
<evidence type="ECO:0000256" key="6">
    <source>
        <dbReference type="ARBA" id="ARBA00022692"/>
    </source>
</evidence>
<dbReference type="EC" id="2.3.1.-" evidence="11"/>
<dbReference type="RefSeq" id="WP_138236590.1">
    <property type="nucleotide sequence ID" value="NZ_CP185860.1"/>
</dbReference>
<dbReference type="Proteomes" id="UP000306791">
    <property type="component" value="Unassembled WGS sequence"/>
</dbReference>
<feature type="transmembrane region" description="Helical" evidence="12">
    <location>
        <begin position="6"/>
        <end position="23"/>
    </location>
</feature>
<dbReference type="PANTHER" id="PTHR13285:SF23">
    <property type="entry name" value="TEICHOIC ACID D-ALANYLTRANSFERASE"/>
    <property type="match status" value="1"/>
</dbReference>